<keyword evidence="2" id="KW-1134">Transmembrane beta strand</keyword>
<evidence type="ECO:0000313" key="7">
    <source>
        <dbReference type="EMBL" id="VAW50659.1"/>
    </source>
</evidence>
<evidence type="ECO:0000256" key="6">
    <source>
        <dbReference type="ARBA" id="ARBA00023237"/>
    </source>
</evidence>
<keyword evidence="4" id="KW-0732">Signal</keyword>
<dbReference type="GO" id="GO:0009279">
    <property type="term" value="C:cell outer membrane"/>
    <property type="evidence" value="ECO:0007669"/>
    <property type="project" value="UniProtKB-SubCell"/>
</dbReference>
<organism evidence="7">
    <name type="scientific">hydrothermal vent metagenome</name>
    <dbReference type="NCBI Taxonomy" id="652676"/>
    <lineage>
        <taxon>unclassified sequences</taxon>
        <taxon>metagenomes</taxon>
        <taxon>ecological metagenomes</taxon>
    </lineage>
</organism>
<dbReference type="Gene3D" id="2.40.160.60">
    <property type="entry name" value="Outer membrane protein transport protein (OMPP1/FadL/TodX)"/>
    <property type="match status" value="1"/>
</dbReference>
<accession>A0A3B0WMS6</accession>
<evidence type="ECO:0000256" key="5">
    <source>
        <dbReference type="ARBA" id="ARBA00023136"/>
    </source>
</evidence>
<dbReference type="Pfam" id="PF03349">
    <property type="entry name" value="Toluene_X"/>
    <property type="match status" value="1"/>
</dbReference>
<keyword evidence="3" id="KW-0812">Transmembrane</keyword>
<dbReference type="InterPro" id="IPR005017">
    <property type="entry name" value="OMPP1/FadL/TodX"/>
</dbReference>
<dbReference type="AlphaFoldDB" id="A0A3B0WMS6"/>
<name>A0A3B0WMS6_9ZZZZ</name>
<dbReference type="GO" id="GO:0015483">
    <property type="term" value="F:long-chain fatty acid transporting porin activity"/>
    <property type="evidence" value="ECO:0007669"/>
    <property type="project" value="TreeGrafter"/>
</dbReference>
<evidence type="ECO:0000256" key="4">
    <source>
        <dbReference type="ARBA" id="ARBA00022729"/>
    </source>
</evidence>
<dbReference type="PANTHER" id="PTHR35093">
    <property type="entry name" value="OUTER MEMBRANE PROTEIN NMB0088-RELATED"/>
    <property type="match status" value="1"/>
</dbReference>
<evidence type="ECO:0000256" key="1">
    <source>
        <dbReference type="ARBA" id="ARBA00004571"/>
    </source>
</evidence>
<evidence type="ECO:0000256" key="3">
    <source>
        <dbReference type="ARBA" id="ARBA00022692"/>
    </source>
</evidence>
<evidence type="ECO:0008006" key="8">
    <source>
        <dbReference type="Google" id="ProtNLM"/>
    </source>
</evidence>
<dbReference type="SUPFAM" id="SSF56935">
    <property type="entry name" value="Porins"/>
    <property type="match status" value="1"/>
</dbReference>
<keyword evidence="5" id="KW-0472">Membrane</keyword>
<dbReference type="EMBL" id="UOFE01000006">
    <property type="protein sequence ID" value="VAW50659.1"/>
    <property type="molecule type" value="Genomic_DNA"/>
</dbReference>
<dbReference type="PANTHER" id="PTHR35093:SF8">
    <property type="entry name" value="OUTER MEMBRANE PROTEIN NMB0088-RELATED"/>
    <property type="match status" value="1"/>
</dbReference>
<evidence type="ECO:0000256" key="2">
    <source>
        <dbReference type="ARBA" id="ARBA00022452"/>
    </source>
</evidence>
<protein>
    <recommendedName>
        <fullName evidence="8">Long-chain fatty acid transport protein</fullName>
    </recommendedName>
</protein>
<reference evidence="7" key="1">
    <citation type="submission" date="2018-06" db="EMBL/GenBank/DDBJ databases">
        <authorList>
            <person name="Zhirakovskaya E."/>
        </authorList>
    </citation>
    <scope>NUCLEOTIDE SEQUENCE</scope>
</reference>
<gene>
    <name evidence="7" type="ORF">MNBD_GAMMA05-2587</name>
</gene>
<keyword evidence="6" id="KW-0998">Cell outer membrane</keyword>
<proteinExistence type="predicted"/>
<comment type="subcellular location">
    <subcellularLocation>
        <location evidence="1">Cell outer membrane</location>
        <topology evidence="1">Multi-pass membrane protein</topology>
    </subcellularLocation>
</comment>
<sequence length="431" mass="47156">MLGKSNGRRSKGSGITVLLLALFLTQNCLAGNGISLIGFGPDSVAMGSADLTTVDDTNALNINPAALTKIENSQVDIYFASATDVNSNHKDMFGNDIDDIVTGGAFIDLGYAHKIDEQLAWGIGFFVQGGVGVALDDLNTAFGTQDDISVQTRIVRLTPGLAWKVNEKLSFGVTAIFTYADTEQKFFPNTSFNNAGQNFFGQQVKDMTAQDLSFLMGLSYDLNATTTIAFSFATEVDLALDGGKAIFDMSAIGLNKVTYNKVNIESINLPQQLGIGISHLHDNGWLVAAEINWLNWRNAARATSLTAKNPDNPNAPSVINSSMLLEWEDQYVFALGARYHLDNQHNFMMGINLANNPVPTENMSPITSAIATKHITMGYSFPWNLNSSLHFAAEYQLPAKKTYTNPNQLFGEDTFIEFSVLILYFMYSHNW</sequence>